<accession>A0A078MMH8</accession>
<reference evidence="3" key="1">
    <citation type="submission" date="2014-07" db="EMBL/GenBank/DDBJ databases">
        <authorList>
            <person name="Urmite Genomes Urmite Genomes"/>
        </authorList>
    </citation>
    <scope>NUCLEOTIDE SEQUENCE</scope>
    <source>
        <strain evidence="3">11W110_air</strain>
    </source>
</reference>
<evidence type="ECO:0000313" key="3">
    <source>
        <dbReference type="EMBL" id="CEA07490.1"/>
    </source>
</evidence>
<protein>
    <submittedName>
        <fullName evidence="3">Uncharacterized protein</fullName>
    </submittedName>
</protein>
<evidence type="ECO:0000256" key="1">
    <source>
        <dbReference type="SAM" id="MobiDB-lite"/>
    </source>
</evidence>
<keyword evidence="2" id="KW-0472">Membrane</keyword>
<dbReference type="PATRIC" id="fig|1461584.3.peg.794"/>
<feature type="compositionally biased region" description="Gly residues" evidence="1">
    <location>
        <begin position="455"/>
        <end position="464"/>
    </location>
</feature>
<name>A0A078MMH8_9MICC</name>
<keyword evidence="2" id="KW-1133">Transmembrane helix</keyword>
<dbReference type="PANTHER" id="PTHR34351:SF1">
    <property type="entry name" value="SLR1927 PROTEIN"/>
    <property type="match status" value="1"/>
</dbReference>
<feature type="transmembrane region" description="Helical" evidence="2">
    <location>
        <begin position="12"/>
        <end position="31"/>
    </location>
</feature>
<proteinExistence type="predicted"/>
<dbReference type="EMBL" id="LN483070">
    <property type="protein sequence ID" value="CEA07490.1"/>
    <property type="molecule type" value="Genomic_DNA"/>
</dbReference>
<gene>
    <name evidence="3" type="ORF">BN1051_00804</name>
</gene>
<sequence>MLARLLPSTSLTRRGTGFLVCAAAALLAGWVMGRRDLLTLAVFLAALPAASVVLLRLARPRLDIRRSFTPPVVEAGAPATVRLAVSAPRLPVASVTMHEGLPARFGQSPAFHFPPLSARGALRADYEYRLRSSRRGVYRIGPAGAVFTDPFGLARADQELGGSDRLVVAPAPLPLPSPYPDAAGGPDGTVLHSRPGGPSDDEAATRGYRPGDPMRRVHWAATARHGQLMVRQEHPISTPWATLLLDRREAAHGRSAAAPVWEESPDLPTSDSFEWCVTMAVSAAAHLVGAGWALSAVDQTGRPMLAGSSSCADPDRDEFVGGAGLQDFAEGLAALGLQPNGLESGQESAFGPPLADRLAEARWRGPLIAVLGTLTIAEARALAALAGTGGQAFALLAVGAPGVAREGIRLLRNAGWQVAAVTPDTPVPVAWSMLDALPAGRAPGTSAPVQPVPAGGPGAAGGRR</sequence>
<feature type="transmembrane region" description="Helical" evidence="2">
    <location>
        <begin position="37"/>
        <end position="58"/>
    </location>
</feature>
<keyword evidence="2" id="KW-0812">Transmembrane</keyword>
<feature type="region of interest" description="Disordered" evidence="1">
    <location>
        <begin position="171"/>
        <end position="213"/>
    </location>
</feature>
<dbReference type="PANTHER" id="PTHR34351">
    <property type="entry name" value="SLR1927 PROTEIN-RELATED"/>
    <property type="match status" value="1"/>
</dbReference>
<dbReference type="AlphaFoldDB" id="A0A078MMH8"/>
<evidence type="ECO:0000256" key="2">
    <source>
        <dbReference type="SAM" id="Phobius"/>
    </source>
</evidence>
<organism evidence="3">
    <name type="scientific">Arthrobacter saudimassiliensis</name>
    <dbReference type="NCBI Taxonomy" id="1461584"/>
    <lineage>
        <taxon>Bacteria</taxon>
        <taxon>Bacillati</taxon>
        <taxon>Actinomycetota</taxon>
        <taxon>Actinomycetes</taxon>
        <taxon>Micrococcales</taxon>
        <taxon>Micrococcaceae</taxon>
        <taxon>Arthrobacter</taxon>
    </lineage>
</organism>
<feature type="region of interest" description="Disordered" evidence="1">
    <location>
        <begin position="442"/>
        <end position="464"/>
    </location>
</feature>